<proteinExistence type="predicted"/>
<accession>A0A838B064</accession>
<dbReference type="Proteomes" id="UP000558284">
    <property type="component" value="Unassembled WGS sequence"/>
</dbReference>
<reference evidence="1 2" key="1">
    <citation type="submission" date="2020-07" db="EMBL/GenBank/DDBJ databases">
        <title>Definition of the novel symbiovar canariense within Mesorhizobium novociceri, a new species of genus Mesorhizobium nodulating Cicer canariense in the Caldera de Taburiente National Park (La Palma, Canary Islands).</title>
        <authorList>
            <person name="Leon-Barrios M."/>
            <person name="Perez-Yepez J."/>
            <person name="Flores-Felix J.D."/>
            <person name="Ramirez-Baena M.H."/>
            <person name="Pulido-Suarez L."/>
            <person name="Igual J.M."/>
            <person name="Velazquez E."/>
            <person name="Peix A."/>
        </authorList>
    </citation>
    <scope>NUCLEOTIDE SEQUENCE [LARGE SCALE GENOMIC DNA]</scope>
    <source>
        <strain evidence="1 2">CCANP35</strain>
    </source>
</reference>
<dbReference type="RefSeq" id="WP_181056417.1">
    <property type="nucleotide sequence ID" value="NZ_JACDTY010000002.1"/>
</dbReference>
<name>A0A838B064_9HYPH</name>
<organism evidence="1 2">
    <name type="scientific">Mesorhizobium neociceri</name>
    <dbReference type="NCBI Taxonomy" id="1307853"/>
    <lineage>
        <taxon>Bacteria</taxon>
        <taxon>Pseudomonadati</taxon>
        <taxon>Pseudomonadota</taxon>
        <taxon>Alphaproteobacteria</taxon>
        <taxon>Hyphomicrobiales</taxon>
        <taxon>Phyllobacteriaceae</taxon>
        <taxon>Mesorhizobium</taxon>
    </lineage>
</organism>
<evidence type="ECO:0000313" key="2">
    <source>
        <dbReference type="Proteomes" id="UP000558284"/>
    </source>
</evidence>
<evidence type="ECO:0000313" key="1">
    <source>
        <dbReference type="EMBL" id="MBA1139725.1"/>
    </source>
</evidence>
<comment type="caution">
    <text evidence="1">The sequence shown here is derived from an EMBL/GenBank/DDBJ whole genome shotgun (WGS) entry which is preliminary data.</text>
</comment>
<protein>
    <submittedName>
        <fullName evidence="1">Uncharacterized protein</fullName>
    </submittedName>
</protein>
<dbReference type="EMBL" id="JACDTY010000002">
    <property type="protein sequence ID" value="MBA1139725.1"/>
    <property type="molecule type" value="Genomic_DNA"/>
</dbReference>
<sequence length="86" mass="10186">MRRDPRRAAARYREGDVVHHVFDALRPDAALYQYTLGSRCPFDQALLDRLDLEAIRLGRTFRNFPPATVYKVSRIKNLKTYDWRFA</sequence>
<gene>
    <name evidence="1" type="ORF">H0241_05585</name>
</gene>
<dbReference type="AlphaFoldDB" id="A0A838B064"/>
<keyword evidence="2" id="KW-1185">Reference proteome</keyword>